<name>A0ABX6F103_KLUMA</name>
<evidence type="ECO:0000313" key="2">
    <source>
        <dbReference type="Proteomes" id="UP000422736"/>
    </source>
</evidence>
<reference evidence="1 2" key="1">
    <citation type="submission" date="2016-03" db="EMBL/GenBank/DDBJ databases">
        <title>How can Kluyveromyces marxianus grow so fast - potential evolutionary course in Saccharomyces Complex revealed by comparative genomics.</title>
        <authorList>
            <person name="Mo W."/>
            <person name="Lu W."/>
            <person name="Yang X."/>
            <person name="Qi J."/>
            <person name="Lv H."/>
        </authorList>
    </citation>
    <scope>NUCLEOTIDE SEQUENCE [LARGE SCALE GENOMIC DNA]</scope>
    <source>
        <strain evidence="1 2">FIM1</strain>
    </source>
</reference>
<keyword evidence="2" id="KW-1185">Reference proteome</keyword>
<accession>A0ABX6F103</accession>
<evidence type="ECO:0000313" key="1">
    <source>
        <dbReference type="EMBL" id="QGN18275.1"/>
    </source>
</evidence>
<sequence length="259" mass="29701">MIGKQLNEVIRFNTVFCRFFLRFPGGKPQTAAYQAKAIDRLLVDLCRYGGVLYAQGNEKFMKPTKLPLKVDLAICSPEKVKLVRLISQMRGYVYDESVEPDYSKLVEPVSLEPKRELGETLDSLRKMRESKRHGPVGSTVSIMVPQSPFVFLKKPLKYFRTIGGDTCDITRNNLMHWTWAAGQERYPLENEEYAKIHPFCTHFTRIPSQKPAIQIIPSIITNLSEMPNSLNDWVRRTDVELSDSEKDKLSTMLHGFEGL</sequence>
<gene>
    <name evidence="1" type="ORF">FIM1_4601</name>
</gene>
<protein>
    <submittedName>
        <fullName evidence="1">Uncharacterized protein</fullName>
    </submittedName>
</protein>
<dbReference type="EMBL" id="CP015061">
    <property type="protein sequence ID" value="QGN18275.1"/>
    <property type="molecule type" value="Genomic_DNA"/>
</dbReference>
<organism evidence="1 2">
    <name type="scientific">Kluyveromyces marxianus</name>
    <name type="common">Yeast</name>
    <name type="synonym">Candida kefyr</name>
    <dbReference type="NCBI Taxonomy" id="4911"/>
    <lineage>
        <taxon>Eukaryota</taxon>
        <taxon>Fungi</taxon>
        <taxon>Dikarya</taxon>
        <taxon>Ascomycota</taxon>
        <taxon>Saccharomycotina</taxon>
        <taxon>Saccharomycetes</taxon>
        <taxon>Saccharomycetales</taxon>
        <taxon>Saccharomycetaceae</taxon>
        <taxon>Kluyveromyces</taxon>
    </lineage>
</organism>
<dbReference type="Proteomes" id="UP000422736">
    <property type="component" value="Chromosome 7"/>
</dbReference>
<proteinExistence type="predicted"/>